<dbReference type="InterPro" id="IPR006293">
    <property type="entry name" value="DNA_helicase_ATP-dep_RecQ_bac"/>
</dbReference>
<evidence type="ECO:0000256" key="10">
    <source>
        <dbReference type="ARBA" id="ARBA00022840"/>
    </source>
</evidence>
<evidence type="ECO:0000256" key="11">
    <source>
        <dbReference type="ARBA" id="ARBA00023125"/>
    </source>
</evidence>
<evidence type="ECO:0000256" key="12">
    <source>
        <dbReference type="ARBA" id="ARBA00023172"/>
    </source>
</evidence>
<evidence type="ECO:0000256" key="2">
    <source>
        <dbReference type="ARBA" id="ARBA00001947"/>
    </source>
</evidence>
<dbReference type="Pfam" id="PF09382">
    <property type="entry name" value="RQC"/>
    <property type="match status" value="1"/>
</dbReference>
<dbReference type="SMART" id="SM00487">
    <property type="entry name" value="DEXDc"/>
    <property type="match status" value="1"/>
</dbReference>
<keyword evidence="10" id="KW-0067">ATP-binding</keyword>
<dbReference type="InterPro" id="IPR010997">
    <property type="entry name" value="HRDC-like_sf"/>
</dbReference>
<dbReference type="Pfam" id="PF16124">
    <property type="entry name" value="RecQ_Zn_bind"/>
    <property type="match status" value="1"/>
</dbReference>
<keyword evidence="13" id="KW-0234">DNA repair</keyword>
<dbReference type="InterPro" id="IPR018982">
    <property type="entry name" value="RQC_domain"/>
</dbReference>
<dbReference type="PANTHER" id="PTHR13710">
    <property type="entry name" value="DNA HELICASE RECQ FAMILY MEMBER"/>
    <property type="match status" value="1"/>
</dbReference>
<evidence type="ECO:0000256" key="15">
    <source>
        <dbReference type="ARBA" id="ARBA00034617"/>
    </source>
</evidence>
<keyword evidence="14" id="KW-0413">Isomerase</keyword>
<evidence type="ECO:0000256" key="1">
    <source>
        <dbReference type="ARBA" id="ARBA00001946"/>
    </source>
</evidence>
<keyword evidence="5" id="KW-0547">Nucleotide-binding</keyword>
<dbReference type="PANTHER" id="PTHR13710:SF105">
    <property type="entry name" value="ATP-DEPENDENT DNA HELICASE Q1"/>
    <property type="match status" value="1"/>
</dbReference>
<dbReference type="SUPFAM" id="SSF52540">
    <property type="entry name" value="P-loop containing nucleoside triphosphate hydrolases"/>
    <property type="match status" value="2"/>
</dbReference>
<evidence type="ECO:0000256" key="14">
    <source>
        <dbReference type="ARBA" id="ARBA00023235"/>
    </source>
</evidence>
<dbReference type="SUPFAM" id="SSF47819">
    <property type="entry name" value="HRDC-like"/>
    <property type="match status" value="1"/>
</dbReference>
<dbReference type="InterPro" id="IPR027417">
    <property type="entry name" value="P-loop_NTPase"/>
</dbReference>
<dbReference type="PROSITE" id="PS51192">
    <property type="entry name" value="HELICASE_ATP_BIND_1"/>
    <property type="match status" value="1"/>
</dbReference>
<keyword evidence="6" id="KW-0227">DNA damage</keyword>
<dbReference type="Pfam" id="PF00270">
    <property type="entry name" value="DEAD"/>
    <property type="match status" value="1"/>
</dbReference>
<dbReference type="NCBIfam" id="TIGR01389">
    <property type="entry name" value="recQ"/>
    <property type="match status" value="1"/>
</dbReference>
<keyword evidence="8 20" id="KW-0347">Helicase</keyword>
<dbReference type="SMART" id="SM00341">
    <property type="entry name" value="HRDC"/>
    <property type="match status" value="1"/>
</dbReference>
<dbReference type="Pfam" id="PF00271">
    <property type="entry name" value="Helicase_C"/>
    <property type="match status" value="1"/>
</dbReference>
<evidence type="ECO:0000256" key="6">
    <source>
        <dbReference type="ARBA" id="ARBA00022763"/>
    </source>
</evidence>
<dbReference type="EC" id="5.6.2.4" evidence="16"/>
<comment type="cofactor">
    <cofactor evidence="2">
        <name>Zn(2+)</name>
        <dbReference type="ChEBI" id="CHEBI:29105"/>
    </cofactor>
</comment>
<dbReference type="InterPro" id="IPR014001">
    <property type="entry name" value="Helicase_ATP-bd"/>
</dbReference>
<dbReference type="InterPro" id="IPR044876">
    <property type="entry name" value="HRDC_dom_sf"/>
</dbReference>
<dbReference type="SMART" id="SM00490">
    <property type="entry name" value="HELICc"/>
    <property type="match status" value="1"/>
</dbReference>
<keyword evidence="9" id="KW-0862">Zinc</keyword>
<keyword evidence="12" id="KW-0233">DNA recombination</keyword>
<feature type="domain" description="Helicase ATP-binding" evidence="18">
    <location>
        <begin position="33"/>
        <end position="201"/>
    </location>
</feature>
<keyword evidence="11" id="KW-0238">DNA-binding</keyword>
<dbReference type="InterPro" id="IPR036388">
    <property type="entry name" value="WH-like_DNA-bd_sf"/>
</dbReference>
<keyword evidence="7" id="KW-0378">Hydrolase</keyword>
<dbReference type="Gene3D" id="1.10.10.10">
    <property type="entry name" value="Winged helix-like DNA-binding domain superfamily/Winged helix DNA-binding domain"/>
    <property type="match status" value="1"/>
</dbReference>
<dbReference type="InterPro" id="IPR002121">
    <property type="entry name" value="HRDC_dom"/>
</dbReference>
<organism evidence="20 21">
    <name type="scientific">Brevibacterium permense</name>
    <dbReference type="NCBI Taxonomy" id="234834"/>
    <lineage>
        <taxon>Bacteria</taxon>
        <taxon>Bacillati</taxon>
        <taxon>Actinomycetota</taxon>
        <taxon>Actinomycetes</taxon>
        <taxon>Micrococcales</taxon>
        <taxon>Brevibacteriaceae</taxon>
        <taxon>Brevibacterium</taxon>
    </lineage>
</organism>
<comment type="similarity">
    <text evidence="3">Belongs to the helicase family. RecQ subfamily.</text>
</comment>
<dbReference type="Gene3D" id="1.10.150.80">
    <property type="entry name" value="HRDC domain"/>
    <property type="match status" value="1"/>
</dbReference>
<dbReference type="InterPro" id="IPR004589">
    <property type="entry name" value="DNA_helicase_ATP-dep_RecQ"/>
</dbReference>
<dbReference type="SMART" id="SM00956">
    <property type="entry name" value="RQC"/>
    <property type="match status" value="1"/>
</dbReference>
<evidence type="ECO:0000259" key="17">
    <source>
        <dbReference type="PROSITE" id="PS50967"/>
    </source>
</evidence>
<dbReference type="CDD" id="cd18794">
    <property type="entry name" value="SF2_C_RecQ"/>
    <property type="match status" value="1"/>
</dbReference>
<dbReference type="CDD" id="cd17920">
    <property type="entry name" value="DEXHc_RecQ"/>
    <property type="match status" value="1"/>
</dbReference>
<evidence type="ECO:0000256" key="5">
    <source>
        <dbReference type="ARBA" id="ARBA00022741"/>
    </source>
</evidence>
<dbReference type="Proteomes" id="UP001500177">
    <property type="component" value="Unassembled WGS sequence"/>
</dbReference>
<comment type="caution">
    <text evidence="20">The sequence shown here is derived from an EMBL/GenBank/DDBJ whole genome shotgun (WGS) entry which is preliminary data.</text>
</comment>
<feature type="domain" description="HRDC" evidence="17">
    <location>
        <begin position="539"/>
        <end position="614"/>
    </location>
</feature>
<evidence type="ECO:0000256" key="3">
    <source>
        <dbReference type="ARBA" id="ARBA00005446"/>
    </source>
</evidence>
<keyword evidence="21" id="KW-1185">Reference proteome</keyword>
<dbReference type="EMBL" id="BAAALX010000014">
    <property type="protein sequence ID" value="GAA1521662.1"/>
    <property type="molecule type" value="Genomic_DNA"/>
</dbReference>
<feature type="domain" description="Helicase C-terminal" evidence="19">
    <location>
        <begin position="222"/>
        <end position="372"/>
    </location>
</feature>
<evidence type="ECO:0000256" key="7">
    <source>
        <dbReference type="ARBA" id="ARBA00022801"/>
    </source>
</evidence>
<comment type="cofactor">
    <cofactor evidence="1">
        <name>Mg(2+)</name>
        <dbReference type="ChEBI" id="CHEBI:18420"/>
    </cofactor>
</comment>
<evidence type="ECO:0000256" key="9">
    <source>
        <dbReference type="ARBA" id="ARBA00022833"/>
    </source>
</evidence>
<dbReference type="Pfam" id="PF00570">
    <property type="entry name" value="HRDC"/>
    <property type="match status" value="1"/>
</dbReference>
<reference evidence="20 21" key="1">
    <citation type="journal article" date="2019" name="Int. J. Syst. Evol. Microbiol.">
        <title>The Global Catalogue of Microorganisms (GCM) 10K type strain sequencing project: providing services to taxonomists for standard genome sequencing and annotation.</title>
        <authorList>
            <consortium name="The Broad Institute Genomics Platform"/>
            <consortium name="The Broad Institute Genome Sequencing Center for Infectious Disease"/>
            <person name="Wu L."/>
            <person name="Ma J."/>
        </authorList>
    </citation>
    <scope>NUCLEOTIDE SEQUENCE [LARGE SCALE GENOMIC DNA]</scope>
    <source>
        <strain evidence="20 21">JCM 13318</strain>
    </source>
</reference>
<dbReference type="InterPro" id="IPR032284">
    <property type="entry name" value="RecQ_Zn-bd"/>
</dbReference>
<evidence type="ECO:0000313" key="20">
    <source>
        <dbReference type="EMBL" id="GAA1521662.1"/>
    </source>
</evidence>
<evidence type="ECO:0000259" key="18">
    <source>
        <dbReference type="PROSITE" id="PS51192"/>
    </source>
</evidence>
<dbReference type="GO" id="GO:0004386">
    <property type="term" value="F:helicase activity"/>
    <property type="evidence" value="ECO:0007669"/>
    <property type="project" value="UniProtKB-KW"/>
</dbReference>
<dbReference type="InterPro" id="IPR001650">
    <property type="entry name" value="Helicase_C-like"/>
</dbReference>
<evidence type="ECO:0000256" key="8">
    <source>
        <dbReference type="ARBA" id="ARBA00022806"/>
    </source>
</evidence>
<dbReference type="NCBIfam" id="TIGR00614">
    <property type="entry name" value="recQ_fam"/>
    <property type="match status" value="1"/>
</dbReference>
<dbReference type="PROSITE" id="PS51194">
    <property type="entry name" value="HELICASE_CTER"/>
    <property type="match status" value="1"/>
</dbReference>
<keyword evidence="4" id="KW-0479">Metal-binding</keyword>
<dbReference type="InterPro" id="IPR011545">
    <property type="entry name" value="DEAD/DEAH_box_helicase_dom"/>
</dbReference>
<evidence type="ECO:0000256" key="16">
    <source>
        <dbReference type="NCBIfam" id="TIGR01389"/>
    </source>
</evidence>
<accession>A0ABN2AL29</accession>
<proteinExistence type="inferred from homology"/>
<sequence>MGAMTSAATTSALDVLHDVFGYEEFRGQQAAIVDQVVGGGDAVVLMPTGGGKSLCYQIPALVRPGTGVVISPLIALMADQVAALENLGVRAAYLNSSLDFETAQQVEQQLLAGEIDLLYLAPERLVLPRTMRLLEQAQISLFAIDEAHCVSQWGHDFRSDYLGLGVLAERFPDVPRIALTATATRATHAELTERLHLQDAEHFVASFDRPNITYRIEPKASARSQLLNFITTEHPGDSGIVYCLSRRGVDQLAEALVARGLTALPYHAGLPSEVRAENQARFLREDGIVMVATIAFGMGIDKPDVRFVAHLDLPRSVEGYYQETGRAGRDGLPADAWMVYGLGDVVSQRRLIESGEGDQVFKRRQMSHLDSMLALCETVDCRRVQLLRYFDEESAPCGNCDTCMTPPVTWDATVAVQKLLSAVIRLDRERGQRFGSGQVIDVLRGNDNDRSRASDHESLSVWGVGEDLSESQWKTVIRQVLARGLLESHGDYGVLVVGENAGPVLRGEEEISLRVDPVKKAGAKKAGSSRRGGPEVELDPADASLFEALRSWRGEQAKEQGVPAYVVFPDATLYGIVEVKPTTIGELGQVSGVGLKKLDRYGDSVLEVLAAHAG</sequence>
<evidence type="ECO:0000259" key="19">
    <source>
        <dbReference type="PROSITE" id="PS51194"/>
    </source>
</evidence>
<evidence type="ECO:0000313" key="21">
    <source>
        <dbReference type="Proteomes" id="UP001500177"/>
    </source>
</evidence>
<comment type="catalytic activity">
    <reaction evidence="15">
        <text>Couples ATP hydrolysis with the unwinding of duplex DNA by translocating in the 3'-5' direction.</text>
        <dbReference type="EC" id="5.6.2.4"/>
    </reaction>
</comment>
<gene>
    <name evidence="20" type="primary">recQ</name>
    <name evidence="20" type="ORF">GCM10009690_26120</name>
</gene>
<evidence type="ECO:0000256" key="13">
    <source>
        <dbReference type="ARBA" id="ARBA00023204"/>
    </source>
</evidence>
<dbReference type="PROSITE" id="PS50967">
    <property type="entry name" value="HRDC"/>
    <property type="match status" value="1"/>
</dbReference>
<protein>
    <recommendedName>
        <fullName evidence="16">DNA helicase RecQ</fullName>
        <ecNumber evidence="16">5.6.2.4</ecNumber>
    </recommendedName>
</protein>
<evidence type="ECO:0000256" key="4">
    <source>
        <dbReference type="ARBA" id="ARBA00022723"/>
    </source>
</evidence>
<dbReference type="Gene3D" id="3.40.50.300">
    <property type="entry name" value="P-loop containing nucleotide triphosphate hydrolases"/>
    <property type="match status" value="2"/>
</dbReference>
<name>A0ABN2AL29_9MICO</name>